<dbReference type="Proteomes" id="UP001359485">
    <property type="component" value="Unassembled WGS sequence"/>
</dbReference>
<organism evidence="6 7">
    <name type="scientific">Polyplax serrata</name>
    <name type="common">Common mouse louse</name>
    <dbReference type="NCBI Taxonomy" id="468196"/>
    <lineage>
        <taxon>Eukaryota</taxon>
        <taxon>Metazoa</taxon>
        <taxon>Ecdysozoa</taxon>
        <taxon>Arthropoda</taxon>
        <taxon>Hexapoda</taxon>
        <taxon>Insecta</taxon>
        <taxon>Pterygota</taxon>
        <taxon>Neoptera</taxon>
        <taxon>Paraneoptera</taxon>
        <taxon>Psocodea</taxon>
        <taxon>Troctomorpha</taxon>
        <taxon>Phthiraptera</taxon>
        <taxon>Anoplura</taxon>
        <taxon>Polyplacidae</taxon>
        <taxon>Polyplax</taxon>
    </lineage>
</organism>
<comment type="caution">
    <text evidence="6">The sequence shown here is derived from an EMBL/GenBank/DDBJ whole genome shotgun (WGS) entry which is preliminary data.</text>
</comment>
<dbReference type="PANTHER" id="PTHR22589">
    <property type="entry name" value="CARNITINE O-ACYLTRANSFERASE"/>
    <property type="match status" value="1"/>
</dbReference>
<dbReference type="SUPFAM" id="SSF52777">
    <property type="entry name" value="CoA-dependent acyltransferases"/>
    <property type="match status" value="2"/>
</dbReference>
<gene>
    <name evidence="6" type="ORF">RUM44_001674</name>
</gene>
<dbReference type="InterPro" id="IPR023213">
    <property type="entry name" value="CAT-like_dom_sf"/>
</dbReference>
<dbReference type="Gene3D" id="3.30.559.70">
    <property type="entry name" value="Choline/Carnitine o-acyltransferase, domain 2"/>
    <property type="match status" value="1"/>
</dbReference>
<evidence type="ECO:0000256" key="3">
    <source>
        <dbReference type="ARBA" id="ARBA00023315"/>
    </source>
</evidence>
<accession>A0ABR1AKR4</accession>
<evidence type="ECO:0000313" key="6">
    <source>
        <dbReference type="EMBL" id="KAK6621867.1"/>
    </source>
</evidence>
<comment type="similarity">
    <text evidence="1 4">Belongs to the carnitine/choline acetyltransferase family.</text>
</comment>
<evidence type="ECO:0000256" key="4">
    <source>
        <dbReference type="RuleBase" id="RU003801"/>
    </source>
</evidence>
<keyword evidence="7" id="KW-1185">Reference proteome</keyword>
<keyword evidence="3 4" id="KW-0012">Acyltransferase</keyword>
<protein>
    <recommendedName>
        <fullName evidence="5">Choline/carnitine acyltransferase domain-containing protein</fullName>
    </recommendedName>
</protein>
<dbReference type="InterPro" id="IPR039551">
    <property type="entry name" value="Cho/carn_acyl_trans"/>
</dbReference>
<name>A0ABR1AKR4_POLSC</name>
<evidence type="ECO:0000259" key="5">
    <source>
        <dbReference type="Pfam" id="PF00755"/>
    </source>
</evidence>
<dbReference type="Pfam" id="PF00755">
    <property type="entry name" value="Carn_acyltransf"/>
    <property type="match status" value="1"/>
</dbReference>
<evidence type="ECO:0000313" key="7">
    <source>
        <dbReference type="Proteomes" id="UP001359485"/>
    </source>
</evidence>
<dbReference type="Gene3D" id="3.30.559.10">
    <property type="entry name" value="Chloramphenicol acetyltransferase-like domain"/>
    <property type="match status" value="1"/>
</dbReference>
<evidence type="ECO:0000256" key="1">
    <source>
        <dbReference type="ARBA" id="ARBA00005232"/>
    </source>
</evidence>
<keyword evidence="2 4" id="KW-0808">Transferase</keyword>
<dbReference type="InterPro" id="IPR000542">
    <property type="entry name" value="Carn_acyl_trans"/>
</dbReference>
<dbReference type="EMBL" id="JAWJWF010000047">
    <property type="protein sequence ID" value="KAK6621867.1"/>
    <property type="molecule type" value="Genomic_DNA"/>
</dbReference>
<sequence length="649" mass="74744">MKTSQLALMFEIPDNDPRRTFHEDENLPNLPVPDLRHTLMRYLESLVPFVTSEEYVRTKRLVAEFEEGVGRILHEKLIEKAKTERNWVEKWWEDVAYLETRQPLLLSSSMTSVLPKNFIHWTYGTQNDQIKHASIFCYYLVKFWDLIRNELLLPNQAGDKKTNFSMTQYKKLYNTVRIPGDKKDILTSFFKTEREGQCSSNVIVICKGRIFSVNALDEKGKISSPLFWEEVFEQIIKVCDEFGEGSGVGMLSCDMRSTWSKNRRHLIEISEKNGIMMDVIERSLFVLILEDDVPETDSNLLNKNICGNYRNRWADKSMCILFYKNGRGGTISDHTAFDGIVALSCLHYVMTAIAECQGEWSKQPTADLKQIVRFEEIEFDVDDELRREMKRVEMETSMYGEDVDMSMRSFDDYGKLEIQRLKCHPDTFIQMCLQLAYVRLHGKPASCYETATTRKFYNGRTETVRSCTVECLEWVSSMLDEKSTNDERKTLMGRAVKRHYELMKEAREGRGCDRHLFGLYCLAMESGIEVPQLFSDPSYFKSGGGGNFILSTSCTGYTPLGGGVTPMCPNGYGVFYNILPNRCVNFTLYLATLGPINETNCNLLSSIYFMLSVNKKNGETNGNKYYESITASFRQMREMLMASTNSSKL</sequence>
<evidence type="ECO:0000256" key="2">
    <source>
        <dbReference type="ARBA" id="ARBA00022679"/>
    </source>
</evidence>
<dbReference type="InterPro" id="IPR042231">
    <property type="entry name" value="Cho/carn_acyl_trans_2"/>
</dbReference>
<feature type="domain" description="Choline/carnitine acyltransferase" evidence="5">
    <location>
        <begin position="30"/>
        <end position="586"/>
    </location>
</feature>
<dbReference type="PANTHER" id="PTHR22589:SF67">
    <property type="entry name" value="PEROXISOMAL CARNITINE O-OCTANOYLTRANSFERASE"/>
    <property type="match status" value="1"/>
</dbReference>
<proteinExistence type="inferred from homology"/>
<reference evidence="6 7" key="1">
    <citation type="submission" date="2023-09" db="EMBL/GenBank/DDBJ databases">
        <title>Genomes of two closely related lineages of the louse Polyplax serrata with different host specificities.</title>
        <authorList>
            <person name="Martinu J."/>
            <person name="Tarabai H."/>
            <person name="Stefka J."/>
            <person name="Hypsa V."/>
        </authorList>
    </citation>
    <scope>NUCLEOTIDE SEQUENCE [LARGE SCALE GENOMIC DNA]</scope>
    <source>
        <strain evidence="6">98ZLc_SE</strain>
    </source>
</reference>
<dbReference type="PROSITE" id="PS00440">
    <property type="entry name" value="ACYLTRANSF_C_2"/>
    <property type="match status" value="1"/>
</dbReference>